<proteinExistence type="predicted"/>
<dbReference type="NCBIfam" id="NF041216">
    <property type="entry name" value="CU044_2847_fam"/>
    <property type="match status" value="1"/>
</dbReference>
<evidence type="ECO:0000259" key="1">
    <source>
        <dbReference type="Pfam" id="PF19493"/>
    </source>
</evidence>
<dbReference type="EMBL" id="BNBD01000007">
    <property type="protein sequence ID" value="GHF52796.1"/>
    <property type="molecule type" value="Genomic_DNA"/>
</dbReference>
<accession>A0A919B5X2</accession>
<dbReference type="Pfam" id="PF19493">
    <property type="entry name" value="Trypco1"/>
    <property type="match status" value="1"/>
</dbReference>
<organism evidence="2 3">
    <name type="scientific">Streptomyces mashuensis</name>
    <dbReference type="NCBI Taxonomy" id="33904"/>
    <lineage>
        <taxon>Bacteria</taxon>
        <taxon>Bacillati</taxon>
        <taxon>Actinomycetota</taxon>
        <taxon>Actinomycetes</taxon>
        <taxon>Kitasatosporales</taxon>
        <taxon>Streptomycetaceae</taxon>
        <taxon>Streptomyces</taxon>
    </lineage>
</organism>
<protein>
    <recommendedName>
        <fullName evidence="1">Trypsin-co-occurring domain-containing protein</fullName>
    </recommendedName>
</protein>
<dbReference type="AlphaFoldDB" id="A0A919B5X2"/>
<dbReference type="InterPro" id="IPR045794">
    <property type="entry name" value="Trypco1"/>
</dbReference>
<dbReference type="Proteomes" id="UP000638313">
    <property type="component" value="Unassembled WGS sequence"/>
</dbReference>
<feature type="domain" description="Trypsin-co-occurring" evidence="1">
    <location>
        <begin position="7"/>
        <end position="105"/>
    </location>
</feature>
<name>A0A919B5X2_9ACTN</name>
<gene>
    <name evidence="2" type="ORF">GCM10010218_37810</name>
</gene>
<sequence>MGRLVEFPVEGGGSVVVETTEHAPGVVTRGMADSAAVERARQTFEEAVRRVEPAVQAVVARLKAIAESPDSIRIDFGMDLHAEAGAVITKASSTANFTVSVSWQRKQNAATGQ</sequence>
<keyword evidence="3" id="KW-1185">Reference proteome</keyword>
<reference evidence="2" key="1">
    <citation type="journal article" date="2014" name="Int. J. Syst. Evol. Microbiol.">
        <title>Complete genome sequence of Corynebacterium casei LMG S-19264T (=DSM 44701T), isolated from a smear-ripened cheese.</title>
        <authorList>
            <consortium name="US DOE Joint Genome Institute (JGI-PGF)"/>
            <person name="Walter F."/>
            <person name="Albersmeier A."/>
            <person name="Kalinowski J."/>
            <person name="Ruckert C."/>
        </authorList>
    </citation>
    <scope>NUCLEOTIDE SEQUENCE</scope>
    <source>
        <strain evidence="2">JCM 4059</strain>
    </source>
</reference>
<comment type="caution">
    <text evidence="2">The sequence shown here is derived from an EMBL/GenBank/DDBJ whole genome shotgun (WGS) entry which is preliminary data.</text>
</comment>
<evidence type="ECO:0000313" key="2">
    <source>
        <dbReference type="EMBL" id="GHF52796.1"/>
    </source>
</evidence>
<reference evidence="2" key="2">
    <citation type="submission" date="2020-09" db="EMBL/GenBank/DDBJ databases">
        <authorList>
            <person name="Sun Q."/>
            <person name="Ohkuma M."/>
        </authorList>
    </citation>
    <scope>NUCLEOTIDE SEQUENCE</scope>
    <source>
        <strain evidence="2">JCM 4059</strain>
    </source>
</reference>
<dbReference type="RefSeq" id="WP_190130809.1">
    <property type="nucleotide sequence ID" value="NZ_BNBD01000007.1"/>
</dbReference>
<evidence type="ECO:0000313" key="3">
    <source>
        <dbReference type="Proteomes" id="UP000638313"/>
    </source>
</evidence>